<dbReference type="EMBL" id="KZ613954">
    <property type="protein sequence ID" value="PMD34444.1"/>
    <property type="molecule type" value="Genomic_DNA"/>
</dbReference>
<sequence>MLTPILGAQVLPSNLRLLCGDEFIDIPRADLFYNAIGKLSRQPLELPKSFPYQMWRRLYECTVLLTLIARLRYNRLPGKQQDTRWEGTSGFLSSRGLLEFHKTSDPRDHVYGLLGLMKLDIVPDYGENMTVSDVYLEAARYCLETKQTGNKPDSLDIPYVDILCYAGIVHGNDKPKSLPHLDLPSWVPDWRLRPPARLRLKRYPESHAFPSTGGLQMHVIDHKWLCGSAVVWDTVSRTEHKTGWDLTEWDLAKEIDIGKPGDRDYPSGISRFKAFILLWVGGLDGIKASPSACDLQLDSKLFQSYEVIFFRRVVQQLHRSVFGREEIARGLVVSNGHQELYAARSRQLRYGMKCFHTEKGYIGFGPLATEVGDVVCILEGHKAPVLLRRRGSHYIFVGDCDVVGIMNGEVLEAVKHGEAAITEIEIR</sequence>
<proteinExistence type="predicted"/>
<gene>
    <name evidence="1" type="ORF">L207DRAFT_517582</name>
</gene>
<dbReference type="STRING" id="1149755.A0A2J6R7G1"/>
<dbReference type="PANTHER" id="PTHR24148:SF64">
    <property type="entry name" value="HETEROKARYON INCOMPATIBILITY DOMAIN-CONTAINING PROTEIN"/>
    <property type="match status" value="1"/>
</dbReference>
<evidence type="ECO:0000313" key="1">
    <source>
        <dbReference type="EMBL" id="PMD34444.1"/>
    </source>
</evidence>
<organism evidence="1 2">
    <name type="scientific">Hyaloscypha variabilis (strain UAMH 11265 / GT02V1 / F)</name>
    <name type="common">Meliniomyces variabilis</name>
    <dbReference type="NCBI Taxonomy" id="1149755"/>
    <lineage>
        <taxon>Eukaryota</taxon>
        <taxon>Fungi</taxon>
        <taxon>Dikarya</taxon>
        <taxon>Ascomycota</taxon>
        <taxon>Pezizomycotina</taxon>
        <taxon>Leotiomycetes</taxon>
        <taxon>Helotiales</taxon>
        <taxon>Hyaloscyphaceae</taxon>
        <taxon>Hyaloscypha</taxon>
        <taxon>Hyaloscypha variabilis</taxon>
    </lineage>
</organism>
<name>A0A2J6R7G1_HYAVF</name>
<dbReference type="PANTHER" id="PTHR24148">
    <property type="entry name" value="ANKYRIN REPEAT DOMAIN-CONTAINING PROTEIN 39 HOMOLOG-RELATED"/>
    <property type="match status" value="1"/>
</dbReference>
<dbReference type="Pfam" id="PF26639">
    <property type="entry name" value="Het-6_barrel"/>
    <property type="match status" value="1"/>
</dbReference>
<dbReference type="AlphaFoldDB" id="A0A2J6R7G1"/>
<dbReference type="OrthoDB" id="5386682at2759"/>
<accession>A0A2J6R7G1</accession>
<evidence type="ECO:0008006" key="3">
    <source>
        <dbReference type="Google" id="ProtNLM"/>
    </source>
</evidence>
<dbReference type="Proteomes" id="UP000235786">
    <property type="component" value="Unassembled WGS sequence"/>
</dbReference>
<dbReference type="InterPro" id="IPR052895">
    <property type="entry name" value="HetReg/Transcr_Mod"/>
</dbReference>
<evidence type="ECO:0000313" key="2">
    <source>
        <dbReference type="Proteomes" id="UP000235786"/>
    </source>
</evidence>
<reference evidence="1 2" key="1">
    <citation type="submission" date="2016-04" db="EMBL/GenBank/DDBJ databases">
        <title>A degradative enzymes factory behind the ericoid mycorrhizal symbiosis.</title>
        <authorList>
            <consortium name="DOE Joint Genome Institute"/>
            <person name="Martino E."/>
            <person name="Morin E."/>
            <person name="Grelet G."/>
            <person name="Kuo A."/>
            <person name="Kohler A."/>
            <person name="Daghino S."/>
            <person name="Barry K."/>
            <person name="Choi C."/>
            <person name="Cichocki N."/>
            <person name="Clum A."/>
            <person name="Copeland A."/>
            <person name="Hainaut M."/>
            <person name="Haridas S."/>
            <person name="Labutti K."/>
            <person name="Lindquist E."/>
            <person name="Lipzen A."/>
            <person name="Khouja H.-R."/>
            <person name="Murat C."/>
            <person name="Ohm R."/>
            <person name="Olson A."/>
            <person name="Spatafora J."/>
            <person name="Veneault-Fourrey C."/>
            <person name="Henrissat B."/>
            <person name="Grigoriev I."/>
            <person name="Martin F."/>
            <person name="Perotto S."/>
        </authorList>
    </citation>
    <scope>NUCLEOTIDE SEQUENCE [LARGE SCALE GENOMIC DNA]</scope>
    <source>
        <strain evidence="1 2">F</strain>
    </source>
</reference>
<protein>
    <recommendedName>
        <fullName evidence="3">Heterokaryon incompatibility domain-containing protein</fullName>
    </recommendedName>
</protein>
<keyword evidence="2" id="KW-1185">Reference proteome</keyword>